<dbReference type="InterPro" id="IPR050216">
    <property type="entry name" value="LRR_domain-containing"/>
</dbReference>
<dbReference type="Pfam" id="PF20178">
    <property type="entry name" value="ToxA_N"/>
    <property type="match status" value="1"/>
</dbReference>
<dbReference type="Proteomes" id="UP001148184">
    <property type="component" value="Unassembled WGS sequence"/>
</dbReference>
<dbReference type="Gene3D" id="3.80.10.10">
    <property type="entry name" value="Ribonuclease Inhibitor"/>
    <property type="match status" value="1"/>
</dbReference>
<accession>A0ABT5PEQ9</accession>
<name>A0ABT5PEQ9_9PSED</name>
<feature type="domain" description="Dermonecrotic toxin N-terminal" evidence="3">
    <location>
        <begin position="77"/>
        <end position="363"/>
    </location>
</feature>
<proteinExistence type="predicted"/>
<reference evidence="4 5" key="1">
    <citation type="submission" date="2022-05" db="EMBL/GenBank/DDBJ databases">
        <title>Novel Pseudomonas spp. Isolated from a Rainbow Trout Aquaculture Facility.</title>
        <authorList>
            <person name="Testerman T."/>
            <person name="Graf J."/>
        </authorList>
    </citation>
    <scope>NUCLEOTIDE SEQUENCE [LARGE SCALE GENOMIC DNA]</scope>
    <source>
        <strain evidence="4 5">ID1025</strain>
    </source>
</reference>
<keyword evidence="1" id="KW-0433">Leucine-rich repeat</keyword>
<dbReference type="EMBL" id="JAMDGZ010000052">
    <property type="protein sequence ID" value="MDD1016429.1"/>
    <property type="molecule type" value="Genomic_DNA"/>
</dbReference>
<keyword evidence="5" id="KW-1185">Reference proteome</keyword>
<dbReference type="InterPro" id="IPR046673">
    <property type="entry name" value="ToxA_N"/>
</dbReference>
<dbReference type="SUPFAM" id="SSF52058">
    <property type="entry name" value="L domain-like"/>
    <property type="match status" value="1"/>
</dbReference>
<evidence type="ECO:0000313" key="5">
    <source>
        <dbReference type="Proteomes" id="UP001148184"/>
    </source>
</evidence>
<sequence length="1546" mass="171618">MTDTLPSARIQQAFDLKRQLPDWISHSSPEAIEALHRYQLPPAASPSATDPLLVKTLQDSRLHSQASMRVAARLLKPLKGITEFAEPLLVAEIEKRFKQRISVTENELVHLRDDAGLREDRLDAVLISRQTLLQAALQNFTELEATLFRFDHYSKLAPRGALQPFPESAEPGRFASQSIRWSSTLSITPHAFALMCRELDIGKQYAAHLAAVYQASTSQVSLQQAWVAAARDYMAVKVHEARIARHLSEPAYRMLGALIEQSHSASPTQPVQVDKVPGLIKSGFDGARCYWLDVFGTTLGGGFMVISPEPVNASVEVPLVVYMPGADTPVQQFDSYAEFNVHLQERLQDKDFRRYFSQFFSRRTQAQVFAKLLSAEQWRAQPPQLVEVRREVFNLLFEASVDRAKDDARVLAVPTEAVDREAWLADLEHYRDLGLSMLNVAAFFVPGLGEVLMVSQGAQLVGDIFHGIHAWEDGDRREALEHLKSVGVNLAIAAGLGVVGTRVATALNPPALVESLVPIELAQGPRRLWQPDLASYRQDIELPSELAPNAEGQYRVDNKQYIRVGEGVFEQYRPQPSQPWRLKDPHERGYEPPLAHNGQGAWRLLDEQPLNWSRRQLLRRLGHRTSGLSDEQLEQALQISGVEESRLRQLHVDNQPLPTLLADSLERMKLEAQVRQLVLATENGSPITRRMAFAPSVAPSLAGWPAGRSLEVYEGPALSGEKVARYPGRGPDTRNPIKVQIADLTSGNLVEVLLKQLTPAEIDVLLGGAVEPGARVAMLRTLLAKEVERSSRSIFDSLYSSMAQTKANAELLLARAYEGLYLPRLASTESDRLLLACLQRLDGWSARVSLVLRGDTLSGPVLGQVGLAGVKIRRVLVKEAGGYRAYEGNSALHSLSATRAENSLYNAVLHALPDAQREALGLGIHEHVALRERVLTLASANREHAANWLYGPQAHRAQAPQGRLLGGGNLQGRVAAYLPAPLRESYAYRQHRSLFPAMSEQARQAEFSAWDAAGIVPIERINALQAEYSKLDADLSGWAASESLRAKVAERVRLAWQRVVVLEDEVGIAPMLDLSGFGLYDSNFSDFPLLEASFDHVRGIDLEGNNLTELPSRLISRFKKLRMLSASANDLTVMPLLVEPSELTFIDLSNNRIELTAAGQNWLNSCTRLKVMGLSGNPLGETLDLSRLPALQTLGLSGCELVSLPAGLLRLTDLQGAALSNNRIAQLPESLLDMPADLGRALDLRENPLDEQAQALVESYYDSTGVDLQAAAGDNPLAFTDEQALLRWRQLRTSGSRAFFSELASLSETDGFLVAAATLRRRVDEVLLWLQQANTPRAEIFAERNPQFSAIERRMRVATLKAQRPLAEHNRELLQLVTGWSRQVFAEDYIEQVVLHDYTRSADYPLTFEVLLQSGLSSASTDESLLMVEAPRYPDEPIDIRLADPAAYDLMGARVEAFVEALRAEDAGSPQGLSAIIGNDHWIRHLRTLDPRFAKWDSELEVLDEQVLDEEINEGQYKERAEAIQQQFMALKESLTQQIFQQSRQP</sequence>
<evidence type="ECO:0000313" key="4">
    <source>
        <dbReference type="EMBL" id="MDD1016429.1"/>
    </source>
</evidence>
<keyword evidence="2" id="KW-0677">Repeat</keyword>
<dbReference type="InterPro" id="IPR032675">
    <property type="entry name" value="LRR_dom_sf"/>
</dbReference>
<dbReference type="InterPro" id="IPR003591">
    <property type="entry name" value="Leu-rich_rpt_typical-subtyp"/>
</dbReference>
<protein>
    <submittedName>
        <fullName evidence="4">Leucine-rich repeat domain-containing protein</fullName>
    </submittedName>
</protein>
<dbReference type="SMART" id="SM00369">
    <property type="entry name" value="LRR_TYP"/>
    <property type="match status" value="2"/>
</dbReference>
<dbReference type="RefSeq" id="WP_273895070.1">
    <property type="nucleotide sequence ID" value="NZ_JAMDGP010000043.1"/>
</dbReference>
<organism evidence="4 5">
    <name type="scientific">Pseudomonas rubra</name>
    <dbReference type="NCBI Taxonomy" id="2942627"/>
    <lineage>
        <taxon>Bacteria</taxon>
        <taxon>Pseudomonadati</taxon>
        <taxon>Pseudomonadota</taxon>
        <taxon>Gammaproteobacteria</taxon>
        <taxon>Pseudomonadales</taxon>
        <taxon>Pseudomonadaceae</taxon>
        <taxon>Pseudomonas</taxon>
    </lineage>
</organism>
<dbReference type="PANTHER" id="PTHR48051:SF1">
    <property type="entry name" value="RAS SUPPRESSOR PROTEIN 1"/>
    <property type="match status" value="1"/>
</dbReference>
<comment type="caution">
    <text evidence="4">The sequence shown here is derived from an EMBL/GenBank/DDBJ whole genome shotgun (WGS) entry which is preliminary data.</text>
</comment>
<evidence type="ECO:0000256" key="1">
    <source>
        <dbReference type="ARBA" id="ARBA00022614"/>
    </source>
</evidence>
<evidence type="ECO:0000256" key="2">
    <source>
        <dbReference type="ARBA" id="ARBA00022737"/>
    </source>
</evidence>
<evidence type="ECO:0000259" key="3">
    <source>
        <dbReference type="Pfam" id="PF20178"/>
    </source>
</evidence>
<gene>
    <name evidence="4" type="ORF">M5G17_22350</name>
</gene>
<dbReference type="PANTHER" id="PTHR48051">
    <property type="match status" value="1"/>
</dbReference>